<keyword evidence="6 7" id="KW-0472">Membrane</keyword>
<evidence type="ECO:0000256" key="6">
    <source>
        <dbReference type="ARBA" id="ARBA00023136"/>
    </source>
</evidence>
<evidence type="ECO:0000256" key="7">
    <source>
        <dbReference type="SAM" id="Phobius"/>
    </source>
</evidence>
<evidence type="ECO:0000313" key="9">
    <source>
        <dbReference type="EMBL" id="MBM7646722.1"/>
    </source>
</evidence>
<comment type="cofactor">
    <cofactor evidence="1">
        <name>Zn(2+)</name>
        <dbReference type="ChEBI" id="CHEBI:29105"/>
    </cofactor>
</comment>
<evidence type="ECO:0000256" key="2">
    <source>
        <dbReference type="ARBA" id="ARBA00004141"/>
    </source>
</evidence>
<keyword evidence="5 7" id="KW-1133">Transmembrane helix</keyword>
<dbReference type="EMBL" id="JAFBER010000027">
    <property type="protein sequence ID" value="MBM7646722.1"/>
    <property type="molecule type" value="Genomic_DNA"/>
</dbReference>
<feature type="domain" description="Peptidase M50" evidence="8">
    <location>
        <begin position="39"/>
        <end position="198"/>
    </location>
</feature>
<comment type="subcellular location">
    <subcellularLocation>
        <location evidence="2">Membrane</location>
        <topology evidence="2">Multi-pass membrane protein</topology>
    </subcellularLocation>
</comment>
<evidence type="ECO:0000313" key="10">
    <source>
        <dbReference type="Proteomes" id="UP000808914"/>
    </source>
</evidence>
<feature type="transmembrane region" description="Helical" evidence="7">
    <location>
        <begin position="6"/>
        <end position="24"/>
    </location>
</feature>
<reference evidence="9 10" key="1">
    <citation type="submission" date="2021-01" db="EMBL/GenBank/DDBJ databases">
        <title>Genomic Encyclopedia of Type Strains, Phase IV (KMG-IV): sequencing the most valuable type-strain genomes for metagenomic binning, comparative biology and taxonomic classification.</title>
        <authorList>
            <person name="Goeker M."/>
        </authorList>
    </citation>
    <scope>NUCLEOTIDE SEQUENCE [LARGE SCALE GENOMIC DNA]</scope>
    <source>
        <strain evidence="9 10">DSM 28236</strain>
    </source>
</reference>
<dbReference type="CDD" id="cd05709">
    <property type="entry name" value="S2P-M50"/>
    <property type="match status" value="1"/>
</dbReference>
<sequence length="274" mass="31823">MGGSLFRPSLIILYFLFLTFLVCFSIPNLFSSFVLIWILVICFIVTITIHELGHVFFGLMCKLNFCFFAVGPFLIENVNGKVKIRENKNWIYFGGVAVMTPPCSHKPNKKSLVLFLIGGPFFSFLSSIISFALWKMIGLEIFLWFLIFNGLIFLATAIPMTKGEFNDGGALWLFIKNKKETERYLLKMSIIAEMFSSKRPKDWNKDILKQCKESIIEHPFENRSCYTFLFYYFCDLNGMEEGISHIKPLVNMPQTKENRLTMSFFNSLYFCINF</sequence>
<keyword evidence="4 7" id="KW-0812">Transmembrane</keyword>
<accession>A0ABS2Q348</accession>
<dbReference type="RefSeq" id="WP_205004599.1">
    <property type="nucleotide sequence ID" value="NZ_JAFBER010000027.1"/>
</dbReference>
<protein>
    <recommendedName>
        <fullName evidence="8">Peptidase M50 domain-containing protein</fullName>
    </recommendedName>
</protein>
<comment type="similarity">
    <text evidence="3">Belongs to the peptidase M50B family.</text>
</comment>
<feature type="transmembrane region" description="Helical" evidence="7">
    <location>
        <begin position="112"/>
        <end position="135"/>
    </location>
</feature>
<dbReference type="Pfam" id="PF02163">
    <property type="entry name" value="Peptidase_M50"/>
    <property type="match status" value="1"/>
</dbReference>
<evidence type="ECO:0000256" key="1">
    <source>
        <dbReference type="ARBA" id="ARBA00001947"/>
    </source>
</evidence>
<dbReference type="InterPro" id="IPR008915">
    <property type="entry name" value="Peptidase_M50"/>
</dbReference>
<evidence type="ECO:0000256" key="5">
    <source>
        <dbReference type="ARBA" id="ARBA00022989"/>
    </source>
</evidence>
<keyword evidence="10" id="KW-1185">Reference proteome</keyword>
<evidence type="ECO:0000256" key="4">
    <source>
        <dbReference type="ARBA" id="ARBA00022692"/>
    </source>
</evidence>
<proteinExistence type="inferred from homology"/>
<name>A0ABS2Q348_9BACL</name>
<comment type="caution">
    <text evidence="9">The sequence shown here is derived from an EMBL/GenBank/DDBJ whole genome shotgun (WGS) entry which is preliminary data.</text>
</comment>
<feature type="transmembrane region" description="Helical" evidence="7">
    <location>
        <begin position="141"/>
        <end position="158"/>
    </location>
</feature>
<gene>
    <name evidence="9" type="ORF">JOD45_002955</name>
</gene>
<evidence type="ECO:0000259" key="8">
    <source>
        <dbReference type="Pfam" id="PF02163"/>
    </source>
</evidence>
<dbReference type="Proteomes" id="UP000808914">
    <property type="component" value="Unassembled WGS sequence"/>
</dbReference>
<evidence type="ECO:0000256" key="3">
    <source>
        <dbReference type="ARBA" id="ARBA00007931"/>
    </source>
</evidence>
<feature type="transmembrane region" description="Helical" evidence="7">
    <location>
        <begin position="29"/>
        <end position="49"/>
    </location>
</feature>
<organism evidence="9 10">
    <name type="scientific">Scopulibacillus daqui</name>
    <dbReference type="NCBI Taxonomy" id="1469162"/>
    <lineage>
        <taxon>Bacteria</taxon>
        <taxon>Bacillati</taxon>
        <taxon>Bacillota</taxon>
        <taxon>Bacilli</taxon>
        <taxon>Bacillales</taxon>
        <taxon>Sporolactobacillaceae</taxon>
        <taxon>Scopulibacillus</taxon>
    </lineage>
</organism>